<name>A0ABS8T6F9_DATST</name>
<organism evidence="2 3">
    <name type="scientific">Datura stramonium</name>
    <name type="common">Jimsonweed</name>
    <name type="synonym">Common thornapple</name>
    <dbReference type="NCBI Taxonomy" id="4076"/>
    <lineage>
        <taxon>Eukaryota</taxon>
        <taxon>Viridiplantae</taxon>
        <taxon>Streptophyta</taxon>
        <taxon>Embryophyta</taxon>
        <taxon>Tracheophyta</taxon>
        <taxon>Spermatophyta</taxon>
        <taxon>Magnoliopsida</taxon>
        <taxon>eudicotyledons</taxon>
        <taxon>Gunneridae</taxon>
        <taxon>Pentapetalae</taxon>
        <taxon>asterids</taxon>
        <taxon>lamiids</taxon>
        <taxon>Solanales</taxon>
        <taxon>Solanaceae</taxon>
        <taxon>Solanoideae</taxon>
        <taxon>Datureae</taxon>
        <taxon>Datura</taxon>
    </lineage>
</organism>
<accession>A0ABS8T6F9</accession>
<feature type="compositionally biased region" description="Acidic residues" evidence="1">
    <location>
        <begin position="114"/>
        <end position="123"/>
    </location>
</feature>
<evidence type="ECO:0000313" key="3">
    <source>
        <dbReference type="Proteomes" id="UP000823775"/>
    </source>
</evidence>
<gene>
    <name evidence="2" type="ORF">HAX54_003655</name>
</gene>
<keyword evidence="3" id="KW-1185">Reference proteome</keyword>
<sequence>MILIDLIFHHGDIVNEFNGTLGYVGAQQLIVVVPSRKYYEIESDDGITTLLSFINKHCDVIILFVVEDGELDIDIDNIVQHKEIVLDVDEETTDCSSHGSNHGSDEGSDYSNYDSEEFEAFTK</sequence>
<dbReference type="Proteomes" id="UP000823775">
    <property type="component" value="Unassembled WGS sequence"/>
</dbReference>
<reference evidence="2 3" key="1">
    <citation type="journal article" date="2021" name="BMC Genomics">
        <title>Datura genome reveals duplications of psychoactive alkaloid biosynthetic genes and high mutation rate following tissue culture.</title>
        <authorList>
            <person name="Rajewski A."/>
            <person name="Carter-House D."/>
            <person name="Stajich J."/>
            <person name="Litt A."/>
        </authorList>
    </citation>
    <scope>NUCLEOTIDE SEQUENCE [LARGE SCALE GENOMIC DNA]</scope>
    <source>
        <strain evidence="2">AR-01</strain>
    </source>
</reference>
<protein>
    <submittedName>
        <fullName evidence="2">Uncharacterized protein</fullName>
    </submittedName>
</protein>
<comment type="caution">
    <text evidence="2">The sequence shown here is derived from an EMBL/GenBank/DDBJ whole genome shotgun (WGS) entry which is preliminary data.</text>
</comment>
<proteinExistence type="predicted"/>
<dbReference type="EMBL" id="JACEIK010001167">
    <property type="protein sequence ID" value="MCD7466703.1"/>
    <property type="molecule type" value="Genomic_DNA"/>
</dbReference>
<evidence type="ECO:0000256" key="1">
    <source>
        <dbReference type="SAM" id="MobiDB-lite"/>
    </source>
</evidence>
<evidence type="ECO:0000313" key="2">
    <source>
        <dbReference type="EMBL" id="MCD7466703.1"/>
    </source>
</evidence>
<feature type="region of interest" description="Disordered" evidence="1">
    <location>
        <begin position="93"/>
        <end position="123"/>
    </location>
</feature>